<reference evidence="2 3" key="1">
    <citation type="submission" date="2018-06" db="EMBL/GenBank/DDBJ databases">
        <title>Pedobacter endophyticus sp. nov., an endophytic bacterium isolated from a leaf of Triticum aestivum.</title>
        <authorList>
            <person name="Zhang L."/>
        </authorList>
    </citation>
    <scope>NUCLEOTIDE SEQUENCE [LARGE SCALE GENOMIC DNA]</scope>
    <source>
        <strain evidence="2 3">CM134L-2</strain>
    </source>
</reference>
<sequence>MNKTDELDFHIISSNESHLIKLVASWYEEQWSIPEAKVSEMISHLDDELFHGLLAINGEPVATGGIHRKVSVFAIDATLAVYDYWLALVYVRPEFRGKGIGAILCAQLEQEALKRKIEKLHLFTHTAESFYRNQHWQLTKRIFYQDRDIAVMEKKIDRQQDQGALVDENHTSVDVCSVQQQSHVK</sequence>
<organism evidence="2 3">
    <name type="scientific">Pedobacter chitinilyticus</name>
    <dbReference type="NCBI Taxonomy" id="2233776"/>
    <lineage>
        <taxon>Bacteria</taxon>
        <taxon>Pseudomonadati</taxon>
        <taxon>Bacteroidota</taxon>
        <taxon>Sphingobacteriia</taxon>
        <taxon>Sphingobacteriales</taxon>
        <taxon>Sphingobacteriaceae</taxon>
        <taxon>Pedobacter</taxon>
    </lineage>
</organism>
<dbReference type="GO" id="GO:1905502">
    <property type="term" value="F:acetyl-CoA binding"/>
    <property type="evidence" value="ECO:0007669"/>
    <property type="project" value="TreeGrafter"/>
</dbReference>
<dbReference type="RefSeq" id="WP_113645346.1">
    <property type="nucleotide sequence ID" value="NZ_QMHN01000001.1"/>
</dbReference>
<dbReference type="Proteomes" id="UP000284120">
    <property type="component" value="Unassembled WGS sequence"/>
</dbReference>
<dbReference type="GO" id="GO:0008080">
    <property type="term" value="F:N-acetyltransferase activity"/>
    <property type="evidence" value="ECO:0007669"/>
    <property type="project" value="InterPro"/>
</dbReference>
<gene>
    <name evidence="2" type="ORF">DPV69_00650</name>
</gene>
<dbReference type="AlphaFoldDB" id="A0A3S4RS97"/>
<dbReference type="GO" id="GO:0005737">
    <property type="term" value="C:cytoplasm"/>
    <property type="evidence" value="ECO:0007669"/>
    <property type="project" value="TreeGrafter"/>
</dbReference>
<feature type="domain" description="N-acetyltransferase" evidence="1">
    <location>
        <begin position="10"/>
        <end position="157"/>
    </location>
</feature>
<dbReference type="InterPro" id="IPR000182">
    <property type="entry name" value="GNAT_dom"/>
</dbReference>
<name>A0A3S4RS97_9SPHI</name>
<proteinExistence type="predicted"/>
<dbReference type="InterPro" id="IPR016181">
    <property type="entry name" value="Acyl_CoA_acyltransferase"/>
</dbReference>
<dbReference type="CDD" id="cd04301">
    <property type="entry name" value="NAT_SF"/>
    <property type="match status" value="1"/>
</dbReference>
<dbReference type="Pfam" id="PF00583">
    <property type="entry name" value="Acetyltransf_1"/>
    <property type="match status" value="1"/>
</dbReference>
<accession>A0A3S4RS97</accession>
<dbReference type="InterPro" id="IPR039840">
    <property type="entry name" value="NAA80"/>
</dbReference>
<evidence type="ECO:0000259" key="1">
    <source>
        <dbReference type="PROSITE" id="PS51186"/>
    </source>
</evidence>
<dbReference type="Gene3D" id="3.40.630.30">
    <property type="match status" value="1"/>
</dbReference>
<protein>
    <submittedName>
        <fullName evidence="2">GNAT family N-acetyltransferase</fullName>
    </submittedName>
</protein>
<dbReference type="PROSITE" id="PS51186">
    <property type="entry name" value="GNAT"/>
    <property type="match status" value="1"/>
</dbReference>
<comment type="caution">
    <text evidence="2">The sequence shown here is derived from an EMBL/GenBank/DDBJ whole genome shotgun (WGS) entry which is preliminary data.</text>
</comment>
<evidence type="ECO:0000313" key="2">
    <source>
        <dbReference type="EMBL" id="RWU09890.1"/>
    </source>
</evidence>
<evidence type="ECO:0000313" key="3">
    <source>
        <dbReference type="Proteomes" id="UP000284120"/>
    </source>
</evidence>
<dbReference type="PANTHER" id="PTHR13538">
    <property type="entry name" value="N-ACETYLTRANSFERASE 6"/>
    <property type="match status" value="1"/>
</dbReference>
<dbReference type="PANTHER" id="PTHR13538:SF4">
    <property type="entry name" value="N-ALPHA-ACETYLTRANSFERASE 80"/>
    <property type="match status" value="1"/>
</dbReference>
<dbReference type="OrthoDB" id="1450704at2"/>
<keyword evidence="2" id="KW-0808">Transferase</keyword>
<dbReference type="EMBL" id="SAYW01000001">
    <property type="protein sequence ID" value="RWU09890.1"/>
    <property type="molecule type" value="Genomic_DNA"/>
</dbReference>
<keyword evidence="3" id="KW-1185">Reference proteome</keyword>
<dbReference type="SUPFAM" id="SSF55729">
    <property type="entry name" value="Acyl-CoA N-acyltransferases (Nat)"/>
    <property type="match status" value="1"/>
</dbReference>